<dbReference type="InterPro" id="IPR029058">
    <property type="entry name" value="AB_hydrolase_fold"/>
</dbReference>
<keyword evidence="4" id="KW-1185">Reference proteome</keyword>
<dbReference type="SUPFAM" id="SSF53474">
    <property type="entry name" value="alpha/beta-Hydrolases"/>
    <property type="match status" value="1"/>
</dbReference>
<dbReference type="KEGG" id="cpat:CLPA_c21830"/>
<dbReference type="Proteomes" id="UP000028042">
    <property type="component" value="Unassembled WGS sequence"/>
</dbReference>
<protein>
    <recommendedName>
        <fullName evidence="5">Alpha/beta hydrolase</fullName>
    </recommendedName>
</protein>
<gene>
    <name evidence="1" type="ORF">CLPA_c21830</name>
    <name evidence="2" type="ORF">CP6013_00996</name>
</gene>
<dbReference type="ESTHER" id="clopa-a0a0h3j8j0">
    <property type="family name" value="UCP033634"/>
</dbReference>
<dbReference type="Gene3D" id="3.40.50.1820">
    <property type="entry name" value="alpha/beta hydrolase"/>
    <property type="match status" value="1"/>
</dbReference>
<reference evidence="2" key="2">
    <citation type="submission" date="2015-10" db="EMBL/GenBank/DDBJ databases">
        <title>Improved Draft Genome Sequence of Clostridium pasteurianum Strain ATCC 6013 (DSM 525) Using a Hybrid Next-Generation Sequencing Approach.</title>
        <authorList>
            <person name="Pyne M.E."/>
            <person name="Utturkar S.M."/>
            <person name="Brown S.D."/>
            <person name="Moo-Young M."/>
            <person name="Chung D.A."/>
            <person name="Chou P.C."/>
        </authorList>
    </citation>
    <scope>NUCLEOTIDE SEQUENCE</scope>
    <source>
        <strain evidence="2">ATCC 6013</strain>
    </source>
</reference>
<dbReference type="RefSeq" id="WP_003441866.1">
    <property type="nucleotide sequence ID" value="NZ_ANZB01000002.1"/>
</dbReference>
<evidence type="ECO:0000313" key="1">
    <source>
        <dbReference type="EMBL" id="AJA52241.1"/>
    </source>
</evidence>
<accession>A0A0H3J8J0</accession>
<dbReference type="EMBL" id="JPGY02000001">
    <property type="protein sequence ID" value="KRU11749.1"/>
    <property type="molecule type" value="Genomic_DNA"/>
</dbReference>
<evidence type="ECO:0008006" key="5">
    <source>
        <dbReference type="Google" id="ProtNLM"/>
    </source>
</evidence>
<proteinExistence type="predicted"/>
<name>A0A0H3J8J0_CLOPA</name>
<dbReference type="GeneID" id="93074329"/>
<dbReference type="Proteomes" id="UP000030905">
    <property type="component" value="Chromosome"/>
</dbReference>
<reference evidence="2 3" key="3">
    <citation type="journal article" name="Genome Announc.">
        <title>Improved Draft Genome Sequence of Clostridium pasteurianum Strain ATCC 6013 (DSM 525) Using a Hybrid Next-Generation Sequencing Approach.</title>
        <authorList>
            <person name="Pyne M.E."/>
            <person name="Utturkar S."/>
            <person name="Brown S.D."/>
            <person name="Moo-Young M."/>
            <person name="Chung D.A."/>
            <person name="Chou C.P."/>
        </authorList>
    </citation>
    <scope>NUCLEOTIDE SEQUENCE [LARGE SCALE GENOMIC DNA]</scope>
    <source>
        <strain evidence="2 3">ATCC 6013</strain>
    </source>
</reference>
<dbReference type="PATRIC" id="fig|1262449.3.peg.812"/>
<sequence length="214" mass="24700">MFQFLPVIYKSRNGKEIVNDFYCDKDKNNSLVVLFPGVNYSFEKPLLYYARKAASMEKMDVLCVRYGYKLSKDDIGKDIIKIIADEILPVIRNCSHKRYNKLYFISKSIGGEIAGNIAKNIGYENVQSLYLTPTPHTVEHMIEVETYTIIGTRDPIFGEKNIRSLQHHKNIKLKLINNAQHSLEVDDNIQESIKILGEVTTIYKKFLNEDKQNS</sequence>
<dbReference type="AlphaFoldDB" id="A0A0H3J8J0"/>
<dbReference type="KEGG" id="cpae:CPAST_c21830"/>
<reference evidence="1 4" key="1">
    <citation type="journal article" date="2015" name="Genome Announc.">
        <title>Complete Genome Sequence of the Nitrogen-Fixing and Solvent-Producing Clostridium pasteurianum DSM 525.</title>
        <authorList>
            <person name="Poehlein A."/>
            <person name="Grosse-Honebrink A."/>
            <person name="Zhang Y."/>
            <person name="Minton N.P."/>
            <person name="Daniel R."/>
        </authorList>
    </citation>
    <scope>NUCLEOTIDE SEQUENCE [LARGE SCALE GENOMIC DNA]</scope>
    <source>
        <strain evidence="1">DSM 525</strain>
        <strain evidence="4">DSM 525 / ATCC 6013</strain>
    </source>
</reference>
<organism evidence="1 4">
    <name type="scientific">Clostridium pasteurianum DSM 525 = ATCC 6013</name>
    <dbReference type="NCBI Taxonomy" id="1262449"/>
    <lineage>
        <taxon>Bacteria</taxon>
        <taxon>Bacillati</taxon>
        <taxon>Bacillota</taxon>
        <taxon>Clostridia</taxon>
        <taxon>Eubacteriales</taxon>
        <taxon>Clostridiaceae</taxon>
        <taxon>Clostridium</taxon>
    </lineage>
</organism>
<evidence type="ECO:0000313" key="4">
    <source>
        <dbReference type="Proteomes" id="UP000030905"/>
    </source>
</evidence>
<dbReference type="EMBL" id="CP009268">
    <property type="protein sequence ID" value="AJA52241.1"/>
    <property type="molecule type" value="Genomic_DNA"/>
</dbReference>
<dbReference type="eggNOG" id="COG0657">
    <property type="taxonomic scope" value="Bacteria"/>
</dbReference>
<dbReference type="PIRSF" id="PIRSF033634">
    <property type="entry name" value="UCP033634"/>
    <property type="match status" value="1"/>
</dbReference>
<dbReference type="InterPro" id="IPR017018">
    <property type="entry name" value="UCP033634"/>
</dbReference>
<evidence type="ECO:0000313" key="3">
    <source>
        <dbReference type="Proteomes" id="UP000028042"/>
    </source>
</evidence>
<evidence type="ECO:0000313" key="2">
    <source>
        <dbReference type="EMBL" id="KRU11749.1"/>
    </source>
</evidence>